<dbReference type="EMBL" id="AP024412">
    <property type="protein sequence ID" value="BCR36684.1"/>
    <property type="molecule type" value="Genomic_DNA"/>
</dbReference>
<feature type="domain" description="Ferric oxidoreductase" evidence="5">
    <location>
        <begin position="55"/>
        <end position="158"/>
    </location>
</feature>
<dbReference type="KEGG" id="manr:MPAN_015770"/>
<sequence>MIVVAFLAILTLLALFAGPFIRKHNIKIYIVAVIISGIAFVLKDKTIALPFVQGFLGLSFFYIVMITGALPKKHKLRIKFMGLRREYSIIGFIVISPHALKYILQFLDGTRSIEWFGLISFVIMIPLFITSFQVIRKKMKVSSWKLLQSLAYIVYILLFIHLILNYSKAINLVLYLILFITYFVLKIYYEVHKYMIKRKKAVLKTT</sequence>
<reference evidence="6" key="1">
    <citation type="submission" date="2021-01" db="EMBL/GenBank/DDBJ databases">
        <title>Draft genome sequence of Acholeplasmataceae bacterium strain Mahy22.</title>
        <authorList>
            <person name="Watanabe M."/>
            <person name="Kojima H."/>
            <person name="Fukui M."/>
        </authorList>
    </citation>
    <scope>NUCLEOTIDE SEQUENCE</scope>
    <source>
        <strain evidence="6">Mahy22</strain>
    </source>
</reference>
<name>A0A7U9XWR6_9MOLU</name>
<evidence type="ECO:0000259" key="5">
    <source>
        <dbReference type="Pfam" id="PF01794"/>
    </source>
</evidence>
<evidence type="ECO:0000256" key="3">
    <source>
        <dbReference type="ARBA" id="ARBA00022989"/>
    </source>
</evidence>
<proteinExistence type="predicted"/>
<accession>A0A7U9XWR6</accession>
<protein>
    <submittedName>
        <fullName evidence="6">Sulfite oxidase</fullName>
    </submittedName>
</protein>
<keyword evidence="7" id="KW-1185">Reference proteome</keyword>
<comment type="subcellular location">
    <subcellularLocation>
        <location evidence="1">Membrane</location>
        <topology evidence="1">Multi-pass membrane protein</topology>
    </subcellularLocation>
</comment>
<dbReference type="RefSeq" id="WP_176239329.1">
    <property type="nucleotide sequence ID" value="NZ_AP024412.1"/>
</dbReference>
<dbReference type="Proteomes" id="UP000620133">
    <property type="component" value="Chromosome"/>
</dbReference>
<dbReference type="AlphaFoldDB" id="A0A7U9XWR6"/>
<organism evidence="6 7">
    <name type="scientific">Mariniplasma anaerobium</name>
    <dbReference type="NCBI Taxonomy" id="2735436"/>
    <lineage>
        <taxon>Bacteria</taxon>
        <taxon>Bacillati</taxon>
        <taxon>Mycoplasmatota</taxon>
        <taxon>Mollicutes</taxon>
        <taxon>Acholeplasmatales</taxon>
        <taxon>Acholeplasmataceae</taxon>
        <taxon>Mariniplasma</taxon>
    </lineage>
</organism>
<keyword evidence="2" id="KW-0812">Transmembrane</keyword>
<evidence type="ECO:0000256" key="4">
    <source>
        <dbReference type="ARBA" id="ARBA00023136"/>
    </source>
</evidence>
<keyword evidence="3" id="KW-1133">Transmembrane helix</keyword>
<keyword evidence="4" id="KW-0472">Membrane</keyword>
<dbReference type="InterPro" id="IPR013130">
    <property type="entry name" value="Fe3_Rdtase_TM_dom"/>
</dbReference>
<dbReference type="GO" id="GO:0016020">
    <property type="term" value="C:membrane"/>
    <property type="evidence" value="ECO:0007669"/>
    <property type="project" value="UniProtKB-SubCell"/>
</dbReference>
<gene>
    <name evidence="6" type="ORF">MPAN_015770</name>
</gene>
<evidence type="ECO:0000313" key="6">
    <source>
        <dbReference type="EMBL" id="BCR36684.1"/>
    </source>
</evidence>
<evidence type="ECO:0000256" key="2">
    <source>
        <dbReference type="ARBA" id="ARBA00022692"/>
    </source>
</evidence>
<dbReference type="Pfam" id="PF01794">
    <property type="entry name" value="Ferric_reduct"/>
    <property type="match status" value="1"/>
</dbReference>
<evidence type="ECO:0000313" key="7">
    <source>
        <dbReference type="Proteomes" id="UP000620133"/>
    </source>
</evidence>
<evidence type="ECO:0000256" key="1">
    <source>
        <dbReference type="ARBA" id="ARBA00004141"/>
    </source>
</evidence>